<protein>
    <submittedName>
        <fullName evidence="2">Uncharacterized protein</fullName>
    </submittedName>
</protein>
<name>A0ABU7BJE7_9TELE</name>
<evidence type="ECO:0000313" key="2">
    <source>
        <dbReference type="EMBL" id="MED6249735.1"/>
    </source>
</evidence>
<sequence length="104" mass="11125">MDVVHSLTLPIHTLYSQIQCRYHIVATGPGKGSPSLWGRDRQTVPAPAQTSAGTARIQATPARTPTPHPDPSPQRPPSSSGEGAMYKREVYLVQTSPPTRPATG</sequence>
<organism evidence="2 3">
    <name type="scientific">Ataeniobius toweri</name>
    <dbReference type="NCBI Taxonomy" id="208326"/>
    <lineage>
        <taxon>Eukaryota</taxon>
        <taxon>Metazoa</taxon>
        <taxon>Chordata</taxon>
        <taxon>Craniata</taxon>
        <taxon>Vertebrata</taxon>
        <taxon>Euteleostomi</taxon>
        <taxon>Actinopterygii</taxon>
        <taxon>Neopterygii</taxon>
        <taxon>Teleostei</taxon>
        <taxon>Neoteleostei</taxon>
        <taxon>Acanthomorphata</taxon>
        <taxon>Ovalentaria</taxon>
        <taxon>Atherinomorphae</taxon>
        <taxon>Cyprinodontiformes</taxon>
        <taxon>Goodeidae</taxon>
        <taxon>Ataeniobius</taxon>
    </lineage>
</organism>
<accession>A0ABU7BJE7</accession>
<comment type="caution">
    <text evidence="2">The sequence shown here is derived from an EMBL/GenBank/DDBJ whole genome shotgun (WGS) entry which is preliminary data.</text>
</comment>
<dbReference type="Proteomes" id="UP001345963">
    <property type="component" value="Unassembled WGS sequence"/>
</dbReference>
<feature type="region of interest" description="Disordered" evidence="1">
    <location>
        <begin position="29"/>
        <end position="104"/>
    </location>
</feature>
<gene>
    <name evidence="2" type="ORF">ATANTOWER_018820</name>
</gene>
<proteinExistence type="predicted"/>
<evidence type="ECO:0000256" key="1">
    <source>
        <dbReference type="SAM" id="MobiDB-lite"/>
    </source>
</evidence>
<feature type="compositionally biased region" description="Pro residues" evidence="1">
    <location>
        <begin position="64"/>
        <end position="76"/>
    </location>
</feature>
<reference evidence="2 3" key="1">
    <citation type="submission" date="2021-07" db="EMBL/GenBank/DDBJ databases">
        <authorList>
            <person name="Palmer J.M."/>
        </authorList>
    </citation>
    <scope>NUCLEOTIDE SEQUENCE [LARGE SCALE GENOMIC DNA]</scope>
    <source>
        <strain evidence="2 3">AT_MEX2019</strain>
        <tissue evidence="2">Muscle</tissue>
    </source>
</reference>
<keyword evidence="3" id="KW-1185">Reference proteome</keyword>
<dbReference type="EMBL" id="JAHUTI010053093">
    <property type="protein sequence ID" value="MED6249735.1"/>
    <property type="molecule type" value="Genomic_DNA"/>
</dbReference>
<evidence type="ECO:0000313" key="3">
    <source>
        <dbReference type="Proteomes" id="UP001345963"/>
    </source>
</evidence>